<dbReference type="GO" id="GO:0000160">
    <property type="term" value="P:phosphorelay signal transduction system"/>
    <property type="evidence" value="ECO:0007669"/>
    <property type="project" value="InterPro"/>
</dbReference>
<comment type="caution">
    <text evidence="3">The sequence shown here is derived from an EMBL/GenBank/DDBJ whole genome shotgun (WGS) entry which is preliminary data.</text>
</comment>
<organism evidence="3 4">
    <name type="scientific">Dyadobacter psychrotolerans</name>
    <dbReference type="NCBI Taxonomy" id="2541721"/>
    <lineage>
        <taxon>Bacteria</taxon>
        <taxon>Pseudomonadati</taxon>
        <taxon>Bacteroidota</taxon>
        <taxon>Cytophagia</taxon>
        <taxon>Cytophagales</taxon>
        <taxon>Spirosomataceae</taxon>
        <taxon>Dyadobacter</taxon>
    </lineage>
</organism>
<reference evidence="3 4" key="1">
    <citation type="submission" date="2019-03" db="EMBL/GenBank/DDBJ databases">
        <title>Dyadobacter AR-3-6 sp. nov., isolated from arctic soil.</title>
        <authorList>
            <person name="Chaudhary D.K."/>
        </authorList>
    </citation>
    <scope>NUCLEOTIDE SEQUENCE [LARGE SCALE GENOMIC DNA]</scope>
    <source>
        <strain evidence="3 4">AR-3-6</strain>
    </source>
</reference>
<dbReference type="Gene3D" id="3.40.50.2300">
    <property type="match status" value="1"/>
</dbReference>
<dbReference type="OrthoDB" id="952767at2"/>
<dbReference type="InterPro" id="IPR001789">
    <property type="entry name" value="Sig_transdc_resp-reg_receiver"/>
</dbReference>
<proteinExistence type="predicted"/>
<dbReference type="PROSITE" id="PS50110">
    <property type="entry name" value="RESPONSE_REGULATORY"/>
    <property type="match status" value="1"/>
</dbReference>
<keyword evidence="1" id="KW-0597">Phosphoprotein</keyword>
<keyword evidence="4" id="KW-1185">Reference proteome</keyword>
<dbReference type="PANTHER" id="PTHR44520">
    <property type="entry name" value="RESPONSE REGULATOR RCP1-RELATED"/>
    <property type="match status" value="1"/>
</dbReference>
<dbReference type="InterPro" id="IPR052893">
    <property type="entry name" value="TCS_response_regulator"/>
</dbReference>
<dbReference type="Proteomes" id="UP000294850">
    <property type="component" value="Unassembled WGS sequence"/>
</dbReference>
<evidence type="ECO:0000259" key="2">
    <source>
        <dbReference type="PROSITE" id="PS50110"/>
    </source>
</evidence>
<dbReference type="RefSeq" id="WP_131960803.1">
    <property type="nucleotide sequence ID" value="NZ_SMFL01000010.1"/>
</dbReference>
<evidence type="ECO:0000313" key="4">
    <source>
        <dbReference type="Proteomes" id="UP000294850"/>
    </source>
</evidence>
<evidence type="ECO:0000313" key="3">
    <source>
        <dbReference type="EMBL" id="TDE12093.1"/>
    </source>
</evidence>
<dbReference type="SMART" id="SM00448">
    <property type="entry name" value="REC"/>
    <property type="match status" value="1"/>
</dbReference>
<evidence type="ECO:0000256" key="1">
    <source>
        <dbReference type="PROSITE-ProRule" id="PRU00169"/>
    </source>
</evidence>
<accession>A0A4R5DN17</accession>
<feature type="domain" description="Response regulatory" evidence="2">
    <location>
        <begin position="2"/>
        <end position="125"/>
    </location>
</feature>
<dbReference type="Pfam" id="PF00072">
    <property type="entry name" value="Response_reg"/>
    <property type="match status" value="1"/>
</dbReference>
<name>A0A4R5DN17_9BACT</name>
<dbReference type="SUPFAM" id="SSF52172">
    <property type="entry name" value="CheY-like"/>
    <property type="match status" value="1"/>
</dbReference>
<gene>
    <name evidence="3" type="ORF">E0F88_23905</name>
</gene>
<dbReference type="AlphaFoldDB" id="A0A4R5DN17"/>
<protein>
    <submittedName>
        <fullName evidence="3">Response regulator</fullName>
    </submittedName>
</protein>
<dbReference type="InterPro" id="IPR011006">
    <property type="entry name" value="CheY-like_superfamily"/>
</dbReference>
<sequence>MKILLADDDTDDRWFFQDFLKHRTDVAFFPSVTDGVEVLEYLNSVEADSDFPHVIILDQNMPKLSGKETLCELKANPRYSEIAIVIYSTYTDQKLIDDCRLLGALTVQPKPVSLEGYNEMIDAILKAYAENVFN</sequence>
<dbReference type="EMBL" id="SMFL01000010">
    <property type="protein sequence ID" value="TDE12093.1"/>
    <property type="molecule type" value="Genomic_DNA"/>
</dbReference>
<feature type="modified residue" description="4-aspartylphosphate" evidence="1">
    <location>
        <position position="58"/>
    </location>
</feature>